<dbReference type="Proteomes" id="UP000237344">
    <property type="component" value="Unassembled WGS sequence"/>
</dbReference>
<evidence type="ECO:0000313" key="1">
    <source>
        <dbReference type="EMBL" id="POF61580.1"/>
    </source>
</evidence>
<proteinExistence type="predicted"/>
<comment type="caution">
    <text evidence="1">The sequence shown here is derived from an EMBL/GenBank/DDBJ whole genome shotgun (WGS) entry which is preliminary data.</text>
</comment>
<organism evidence="1 2">
    <name type="scientific">Novacetimonas maltaceti</name>
    <dbReference type="NCBI Taxonomy" id="1203393"/>
    <lineage>
        <taxon>Bacteria</taxon>
        <taxon>Pseudomonadati</taxon>
        <taxon>Pseudomonadota</taxon>
        <taxon>Alphaproteobacteria</taxon>
        <taxon>Acetobacterales</taxon>
        <taxon>Acetobacteraceae</taxon>
        <taxon>Novacetimonas</taxon>
    </lineage>
</organism>
<keyword evidence="2" id="KW-1185">Reference proteome</keyword>
<dbReference type="OrthoDB" id="8454888at2"/>
<protein>
    <submittedName>
        <fullName evidence="1">Uncharacterized protein</fullName>
    </submittedName>
</protein>
<reference evidence="1 2" key="1">
    <citation type="submission" date="2018-01" db="EMBL/GenBank/DDBJ databases">
        <title>Draft Genome Sequence of Komagataeibacter maltaceti LMG 1529, a Vinegar Producing Acetic Acid Bacterium Isolated from Malt Vinegar Brewery Acetifiers.</title>
        <authorList>
            <person name="Zhang Q."/>
            <person name="Hollensteiner J."/>
            <person name="Poehlein A."/>
            <person name="Daniel R."/>
        </authorList>
    </citation>
    <scope>NUCLEOTIDE SEQUENCE [LARGE SCALE GENOMIC DNA]</scope>
    <source>
        <strain evidence="1 2">LMG 1529</strain>
    </source>
</reference>
<gene>
    <name evidence="1" type="ORF">KMAL_27990</name>
</gene>
<name>A0A2S3VY98_9PROT</name>
<evidence type="ECO:0000313" key="2">
    <source>
        <dbReference type="Proteomes" id="UP000237344"/>
    </source>
</evidence>
<dbReference type="AlphaFoldDB" id="A0A2S3VY98"/>
<sequence>MFGLIFSIVSLVVSTVLQIVLAPKPINAAPATMKDFDYPQIEEGTAQPILFGDMWSTGWFVTWYGNMRTSAIKSSGGGKK</sequence>
<accession>A0A2S3VY98</accession>
<dbReference type="RefSeq" id="WP_007396631.1">
    <property type="nucleotide sequence ID" value="NZ_NKUE01000038.1"/>
</dbReference>
<dbReference type="EMBL" id="POTC01000058">
    <property type="protein sequence ID" value="POF61580.1"/>
    <property type="molecule type" value="Genomic_DNA"/>
</dbReference>